<evidence type="ECO:0000256" key="9">
    <source>
        <dbReference type="ARBA" id="ARBA00022840"/>
    </source>
</evidence>
<evidence type="ECO:0000313" key="18">
    <source>
        <dbReference type="Proteomes" id="UP001233172"/>
    </source>
</evidence>
<keyword evidence="3" id="KW-0479">Metal-binding</keyword>
<dbReference type="FunFam" id="3.40.50.300:FF:000325">
    <property type="entry name" value="ATP-dependent RNA helicase DHX29"/>
    <property type="match status" value="2"/>
</dbReference>
<dbReference type="FunFam" id="1.20.120.1080:FF:000002">
    <property type="entry name" value="Putative ATP-dependent RNA helicase DHX36"/>
    <property type="match status" value="2"/>
</dbReference>
<comment type="caution">
    <text evidence="17">The sequence shown here is derived from an EMBL/GenBank/DDBJ whole genome shotgun (WGS) entry which is preliminary data.</text>
</comment>
<dbReference type="Pfam" id="PF07717">
    <property type="entry name" value="OB_NTP_bind"/>
    <property type="match status" value="2"/>
</dbReference>
<dbReference type="PANTHER" id="PTHR18934:SF145">
    <property type="entry name" value="ATP-DEPENDENT RNA HELICASE DHX57-RELATED"/>
    <property type="match status" value="1"/>
</dbReference>
<feature type="domain" description="Helicase C-terminal" evidence="16">
    <location>
        <begin position="1017"/>
        <end position="1190"/>
    </location>
</feature>
<evidence type="ECO:0000256" key="12">
    <source>
        <dbReference type="ARBA" id="ARBA00057709"/>
    </source>
</evidence>
<dbReference type="InterPro" id="IPR011545">
    <property type="entry name" value="DEAD/DEAH_box_helicase_dom"/>
</dbReference>
<dbReference type="Pfam" id="PF00270">
    <property type="entry name" value="DEAD"/>
    <property type="match status" value="1"/>
</dbReference>
<evidence type="ECO:0000256" key="14">
    <source>
        <dbReference type="ARBA" id="ARBA00083389"/>
    </source>
</evidence>
<feature type="domain" description="Helicase C-terminal" evidence="16">
    <location>
        <begin position="70"/>
        <end position="249"/>
    </location>
</feature>
<dbReference type="InterPro" id="IPR001650">
    <property type="entry name" value="Helicase_C-like"/>
</dbReference>
<keyword evidence="7 17" id="KW-0347">Helicase</keyword>
<sequence>YRLDYGSDYAKRDSQPFDYHLMYQKRELPLELRPDAYLNEDELQSRYEKHRRQTVSTLARMDLDCINYELIIHLLEWIVNGEHKDLLEDGAILVFLPGIQEIQNTFEMLQASREFSKENYAIIPLHSSYSSEEQKMVFRPTARGMRKIVLATNIAETSVTINDVVFVVDTGVMKEKRYDPEKGMLSLDLIRVSKTNAIQRMGRAGRVQAGVCFHMFTSHMYSHELRDHPKPEIQRNSLEQVVIRTKILPIFRKYNAQKVLRLLINPPAPESVEQAVDFLKHLGALDSASELTALGYHLGSLPVDVRIGKLMLYGTIFRCLDATLTIAATISFKSPFIIPFKKKEEAAEKKKEFETNNSDILTMLQAYKTWWLSRAARDYHFCKKNYLSYKALEMIKTLKQQYVENLSDIGFIRKGIKTRDVQSQSSYISDGVWEITGPEVNVNNENMELLSALLVAALYPNIIEIVPQATNLSGSGERVSRTKFKTEKGEYVDIHPSSVNFQHYFKIGSFLVYHEKVKTKKVYIRDCSLVSKFSLLMFAGGKVTITGSSENIIVKIDDMIMFKVRTIETAALLKSLRSKLDQLLSDKISQPDMDLIRCSDSESIINCIVQIISDPTMSAKDYVKEISRKKEMDEDLYNRLASIFDIGHSSLMPHNVDSLRLTSDKVKLLKTTLETTQELTGKNPVLETPDLASQSLTQKSRYNQEEFNRTNKVLYKEFQKTSSSDNYNKMQKERSQLPSWEMRAVITAALEMYNVIIVCGMTGCGKTTQVPQFILDDALHSEHFNVNIVCTQPRRISAISVAERVAQERGEVPGRIVGYQIRLDGEVSNLTRLLFCTTGIILRRLESDPDLEGVTHIIVDEVHERSEQSDFLLLVLKKLLVRRPDLRVILMSATIDAKLFSEYFSNCPVIEIPGKQYSVKQFFLEDILEKTNYVLEMRSDYRRNDVRHGNYYMSQGDISSFELIADAKLDERHLKIRYPTCSRTTLSTLASMDMDKINFDLVVQLLEWIVTHDHKDATNDIAILIPKEGAILVFLPGLQEIQTTYDLLQTAPEFSRNKEKYAIIPIHSTFTTEEQKLVFLIPQRGIRKIVLATNIAETSITINDVVFVVDTGMMKEMRYDPVKSMQSLDMIRVSKTNVVQRMGRAGRVQEGVSFHMFTSHVYEYEMSKQPVPEIQRNCLEQIVIRTKILPIFKKYEVENILAQLVNPPSKDSIIEALERLIHLGALDAQMKLTALGYHVGSLPVDVRIGKLMLYGVIFRCLDSTLTIAATLSFKSPFFSPFKKKEEATEKKKEFATNNSDILTMLQAYQEWLESREKGVYNFCRDNFLSYKTLEMLSTLKQQYVEILSDIGFISKGIKLAHVQYLASHGSDGVAEITGPEVNVNNSNMELLSSLLVAALYPNIIKTIPAELSLFGSSRVKRKRYTTIKGELVDLHPGSINFKKDFDVGSFLVYHEKVKTKKVYIRDCSLVSKLSLLMFGGGEISVEESFGEIIVKLNKMIQFKMRNAEIALSLQALRSKLDQLLSDKISQPDLDLIRCSSSEKIINCIVDLLSDD</sequence>
<dbReference type="Pfam" id="PF21010">
    <property type="entry name" value="HA2_C"/>
    <property type="match status" value="2"/>
</dbReference>
<evidence type="ECO:0000256" key="2">
    <source>
        <dbReference type="ARBA" id="ARBA00012552"/>
    </source>
</evidence>
<dbReference type="CDD" id="cd17917">
    <property type="entry name" value="DEXHc_RHA-like"/>
    <property type="match status" value="1"/>
</dbReference>
<evidence type="ECO:0000256" key="4">
    <source>
        <dbReference type="ARBA" id="ARBA00022741"/>
    </source>
</evidence>
<evidence type="ECO:0000256" key="13">
    <source>
        <dbReference type="ARBA" id="ARBA00071682"/>
    </source>
</evidence>
<dbReference type="Gene3D" id="1.20.120.1080">
    <property type="match status" value="2"/>
</dbReference>
<comment type="catalytic activity">
    <reaction evidence="11">
        <text>ATP + H2O = ADP + phosphate + H(+)</text>
        <dbReference type="Rhea" id="RHEA:13065"/>
        <dbReference type="ChEBI" id="CHEBI:15377"/>
        <dbReference type="ChEBI" id="CHEBI:15378"/>
        <dbReference type="ChEBI" id="CHEBI:30616"/>
        <dbReference type="ChEBI" id="CHEBI:43474"/>
        <dbReference type="ChEBI" id="CHEBI:456216"/>
        <dbReference type="EC" id="3.6.4.13"/>
    </reaction>
</comment>
<accession>A0AAD8BIM4</accession>
<feature type="domain" description="Helicase ATP-binding" evidence="15">
    <location>
        <begin position="747"/>
        <end position="913"/>
    </location>
</feature>
<name>A0AAD8BIM4_BIOPF</name>
<comment type="similarity">
    <text evidence="1">Belongs to the DEAD box helicase family. DEAH subfamily.</text>
</comment>
<evidence type="ECO:0000256" key="11">
    <source>
        <dbReference type="ARBA" id="ARBA00047984"/>
    </source>
</evidence>
<dbReference type="SMART" id="SM00487">
    <property type="entry name" value="DEXDc"/>
    <property type="match status" value="1"/>
</dbReference>
<dbReference type="InterPro" id="IPR014001">
    <property type="entry name" value="Helicase_ATP-bd"/>
</dbReference>
<keyword evidence="18" id="KW-1185">Reference proteome</keyword>
<dbReference type="CDD" id="cd18791">
    <property type="entry name" value="SF2_C_RHA"/>
    <property type="match status" value="2"/>
</dbReference>
<keyword evidence="8" id="KW-0862">Zinc</keyword>
<dbReference type="FunFam" id="3.40.50.300:FF:000284">
    <property type="entry name" value="probable ATP-dependent RNA helicase YTHDC2"/>
    <property type="match status" value="1"/>
</dbReference>
<dbReference type="GO" id="GO:0003723">
    <property type="term" value="F:RNA binding"/>
    <property type="evidence" value="ECO:0007669"/>
    <property type="project" value="TreeGrafter"/>
</dbReference>
<evidence type="ECO:0000313" key="17">
    <source>
        <dbReference type="EMBL" id="KAK0054832.1"/>
    </source>
</evidence>
<reference evidence="17" key="2">
    <citation type="submission" date="2023-04" db="EMBL/GenBank/DDBJ databases">
        <authorList>
            <person name="Bu L."/>
            <person name="Lu L."/>
            <person name="Laidemitt M.R."/>
            <person name="Zhang S.M."/>
            <person name="Mutuku M."/>
            <person name="Mkoji G."/>
            <person name="Steinauer M."/>
            <person name="Loker E.S."/>
        </authorList>
    </citation>
    <scope>NUCLEOTIDE SEQUENCE</scope>
    <source>
        <strain evidence="17">KasaAsao</strain>
        <tissue evidence="17">Whole Snail</tissue>
    </source>
</reference>
<keyword evidence="4" id="KW-0547">Nucleotide-binding</keyword>
<keyword evidence="10" id="KW-0175">Coiled coil</keyword>
<evidence type="ECO:0000256" key="6">
    <source>
        <dbReference type="ARBA" id="ARBA00022801"/>
    </source>
</evidence>
<dbReference type="InterPro" id="IPR007502">
    <property type="entry name" value="Helicase-assoc_dom"/>
</dbReference>
<dbReference type="GO" id="GO:0003724">
    <property type="term" value="F:RNA helicase activity"/>
    <property type="evidence" value="ECO:0007669"/>
    <property type="project" value="UniProtKB-EC"/>
</dbReference>
<dbReference type="PROSITE" id="PS51194">
    <property type="entry name" value="HELICASE_CTER"/>
    <property type="match status" value="2"/>
</dbReference>
<dbReference type="PANTHER" id="PTHR18934">
    <property type="entry name" value="ATP-DEPENDENT RNA HELICASE"/>
    <property type="match status" value="1"/>
</dbReference>
<evidence type="ECO:0000259" key="15">
    <source>
        <dbReference type="PROSITE" id="PS51192"/>
    </source>
</evidence>
<dbReference type="EC" id="3.6.4.13" evidence="2"/>
<dbReference type="Gene3D" id="3.40.50.300">
    <property type="entry name" value="P-loop containing nucleotide triphosphate hydrolases"/>
    <property type="match status" value="3"/>
</dbReference>
<dbReference type="Pfam" id="PF26026">
    <property type="entry name" value="RNA_hel_CTD"/>
    <property type="match status" value="2"/>
</dbReference>
<keyword evidence="5" id="KW-0863">Zinc-finger</keyword>
<keyword evidence="9" id="KW-0067">ATP-binding</keyword>
<dbReference type="Pfam" id="PF00271">
    <property type="entry name" value="Helicase_C"/>
    <property type="match status" value="2"/>
</dbReference>
<dbReference type="InterPro" id="IPR059023">
    <property type="entry name" value="RNA_hel_CTD"/>
</dbReference>
<evidence type="ECO:0000259" key="16">
    <source>
        <dbReference type="PROSITE" id="PS51194"/>
    </source>
</evidence>
<proteinExistence type="inferred from homology"/>
<dbReference type="InterPro" id="IPR027417">
    <property type="entry name" value="P-loop_NTPase"/>
</dbReference>
<dbReference type="InterPro" id="IPR048333">
    <property type="entry name" value="HA2_WH"/>
</dbReference>
<reference evidence="17" key="1">
    <citation type="journal article" date="2023" name="PLoS Negl. Trop. Dis.">
        <title>A genome sequence for Biomphalaria pfeifferi, the major vector snail for the human-infecting parasite Schistosoma mansoni.</title>
        <authorList>
            <person name="Bu L."/>
            <person name="Lu L."/>
            <person name="Laidemitt M.R."/>
            <person name="Zhang S.M."/>
            <person name="Mutuku M."/>
            <person name="Mkoji G."/>
            <person name="Steinauer M."/>
            <person name="Loker E.S."/>
        </authorList>
    </citation>
    <scope>NUCLEOTIDE SEQUENCE</scope>
    <source>
        <strain evidence="17">KasaAsao</strain>
    </source>
</reference>
<feature type="non-terminal residue" evidence="17">
    <location>
        <position position="1555"/>
    </location>
</feature>
<dbReference type="Proteomes" id="UP001233172">
    <property type="component" value="Unassembled WGS sequence"/>
</dbReference>
<evidence type="ECO:0000256" key="1">
    <source>
        <dbReference type="ARBA" id="ARBA00008792"/>
    </source>
</evidence>
<dbReference type="GO" id="GO:0016787">
    <property type="term" value="F:hydrolase activity"/>
    <property type="evidence" value="ECO:0007669"/>
    <property type="project" value="UniProtKB-KW"/>
</dbReference>
<evidence type="ECO:0000256" key="8">
    <source>
        <dbReference type="ARBA" id="ARBA00022833"/>
    </source>
</evidence>
<comment type="function">
    <text evidence="12">Probable ATP-binding RNA helicase.</text>
</comment>
<dbReference type="SMART" id="SM00847">
    <property type="entry name" value="HA2"/>
    <property type="match status" value="2"/>
</dbReference>
<dbReference type="InterPro" id="IPR011709">
    <property type="entry name" value="DEAD-box_helicase_OB_fold"/>
</dbReference>
<dbReference type="GO" id="GO:0008270">
    <property type="term" value="F:zinc ion binding"/>
    <property type="evidence" value="ECO:0007669"/>
    <property type="project" value="UniProtKB-KW"/>
</dbReference>
<keyword evidence="6" id="KW-0378">Hydrolase</keyword>
<dbReference type="GO" id="GO:0005524">
    <property type="term" value="F:ATP binding"/>
    <property type="evidence" value="ECO:0007669"/>
    <property type="project" value="UniProtKB-KW"/>
</dbReference>
<evidence type="ECO:0000256" key="3">
    <source>
        <dbReference type="ARBA" id="ARBA00022723"/>
    </source>
</evidence>
<evidence type="ECO:0000256" key="7">
    <source>
        <dbReference type="ARBA" id="ARBA00022806"/>
    </source>
</evidence>
<dbReference type="SMART" id="SM00490">
    <property type="entry name" value="HELICc"/>
    <property type="match status" value="2"/>
</dbReference>
<dbReference type="Pfam" id="PF04408">
    <property type="entry name" value="WHD_HA2"/>
    <property type="match status" value="2"/>
</dbReference>
<organism evidence="17 18">
    <name type="scientific">Biomphalaria pfeifferi</name>
    <name type="common">Bloodfluke planorb</name>
    <name type="synonym">Freshwater snail</name>
    <dbReference type="NCBI Taxonomy" id="112525"/>
    <lineage>
        <taxon>Eukaryota</taxon>
        <taxon>Metazoa</taxon>
        <taxon>Spiralia</taxon>
        <taxon>Lophotrochozoa</taxon>
        <taxon>Mollusca</taxon>
        <taxon>Gastropoda</taxon>
        <taxon>Heterobranchia</taxon>
        <taxon>Euthyneura</taxon>
        <taxon>Panpulmonata</taxon>
        <taxon>Hygrophila</taxon>
        <taxon>Lymnaeoidea</taxon>
        <taxon>Planorbidae</taxon>
        <taxon>Biomphalaria</taxon>
    </lineage>
</organism>
<dbReference type="SUPFAM" id="SSF52540">
    <property type="entry name" value="P-loop containing nucleoside triphosphate hydrolases"/>
    <property type="match status" value="2"/>
</dbReference>
<evidence type="ECO:0000256" key="5">
    <source>
        <dbReference type="ARBA" id="ARBA00022771"/>
    </source>
</evidence>
<gene>
    <name evidence="17" type="ORF">Bpfe_015678</name>
</gene>
<dbReference type="EMBL" id="JASAOG010000074">
    <property type="protein sequence ID" value="KAK0054832.1"/>
    <property type="molecule type" value="Genomic_DNA"/>
</dbReference>
<dbReference type="PROSITE" id="PS51192">
    <property type="entry name" value="HELICASE_ATP_BIND_1"/>
    <property type="match status" value="1"/>
</dbReference>
<protein>
    <recommendedName>
        <fullName evidence="13">Putative ATP-dependent RNA helicase DHX57</fullName>
        <ecNumber evidence="2">3.6.4.13</ecNumber>
    </recommendedName>
    <alternativeName>
        <fullName evidence="14">DEAH box protein 57</fullName>
    </alternativeName>
</protein>
<evidence type="ECO:0000256" key="10">
    <source>
        <dbReference type="ARBA" id="ARBA00023054"/>
    </source>
</evidence>